<keyword evidence="2 4" id="KW-0548">Nucleotidyltransferase</keyword>
<proteinExistence type="predicted"/>
<accession>A0ABR7GF86</accession>
<sequence length="251" mass="28931">MRKTAIILAAGLGSRLKPLTETEHKCMTKVGGMPIIQRTLENLESFDVKEVIIVVGYLHEKLMQQIKDMKVGMDIQFVVNPDYKNSNTILSLNYGLESINREFDFLYVIEGDVVFEKKVLQRADESRYKNVSILEPYNENLEGTFVTLGKDARIIDWRHKSDQEDGYVLTDKYKTVNIHKFSAAFVRNSLMPEVETYIEKNGVMQPMEKVMRSIVTMGNTPIYGEVLRGEKWYEVDDVNDLKKAEEIMGKM</sequence>
<dbReference type="Proteomes" id="UP000643810">
    <property type="component" value="Unassembled WGS sequence"/>
</dbReference>
<evidence type="ECO:0000313" key="4">
    <source>
        <dbReference type="EMBL" id="MBC5686114.1"/>
    </source>
</evidence>
<evidence type="ECO:0000313" key="5">
    <source>
        <dbReference type="Proteomes" id="UP000643810"/>
    </source>
</evidence>
<dbReference type="Gene3D" id="3.90.550.10">
    <property type="entry name" value="Spore Coat Polysaccharide Biosynthesis Protein SpsA, Chain A"/>
    <property type="match status" value="1"/>
</dbReference>
<keyword evidence="5" id="KW-1185">Reference proteome</keyword>
<protein>
    <submittedName>
        <fullName evidence="4">Phosphocholine cytidylyltransferase family protein</fullName>
    </submittedName>
</protein>
<dbReference type="Pfam" id="PF00483">
    <property type="entry name" value="NTP_transferase"/>
    <property type="match status" value="1"/>
</dbReference>
<dbReference type="GO" id="GO:0016779">
    <property type="term" value="F:nucleotidyltransferase activity"/>
    <property type="evidence" value="ECO:0007669"/>
    <property type="project" value="UniProtKB-KW"/>
</dbReference>
<organism evidence="4 5">
    <name type="scientific">Roseburia lenta</name>
    <dbReference type="NCBI Taxonomy" id="2763061"/>
    <lineage>
        <taxon>Bacteria</taxon>
        <taxon>Bacillati</taxon>
        <taxon>Bacillota</taxon>
        <taxon>Clostridia</taxon>
        <taxon>Lachnospirales</taxon>
        <taxon>Lachnospiraceae</taxon>
        <taxon>Roseburia</taxon>
    </lineage>
</organism>
<evidence type="ECO:0000256" key="2">
    <source>
        <dbReference type="ARBA" id="ARBA00022695"/>
    </source>
</evidence>
<dbReference type="InterPro" id="IPR050065">
    <property type="entry name" value="GlmU-like"/>
</dbReference>
<reference evidence="4 5" key="1">
    <citation type="submission" date="2020-08" db="EMBL/GenBank/DDBJ databases">
        <title>Genome public.</title>
        <authorList>
            <person name="Liu C."/>
            <person name="Sun Q."/>
        </authorList>
    </citation>
    <scope>NUCLEOTIDE SEQUENCE [LARGE SCALE GENOMIC DNA]</scope>
    <source>
        <strain evidence="4 5">NSJ-9</strain>
    </source>
</reference>
<comment type="caution">
    <text evidence="4">The sequence shown here is derived from an EMBL/GenBank/DDBJ whole genome shotgun (WGS) entry which is preliminary data.</text>
</comment>
<dbReference type="PANTHER" id="PTHR43584">
    <property type="entry name" value="NUCLEOTIDYL TRANSFERASE"/>
    <property type="match status" value="1"/>
</dbReference>
<dbReference type="RefSeq" id="WP_118280373.1">
    <property type="nucleotide sequence ID" value="NZ_JACOPG010000002.1"/>
</dbReference>
<keyword evidence="1" id="KW-0808">Transferase</keyword>
<dbReference type="InterPro" id="IPR029044">
    <property type="entry name" value="Nucleotide-diphossugar_trans"/>
</dbReference>
<dbReference type="EMBL" id="JACOPG010000002">
    <property type="protein sequence ID" value="MBC5686114.1"/>
    <property type="molecule type" value="Genomic_DNA"/>
</dbReference>
<gene>
    <name evidence="4" type="ORF">H8R94_05765</name>
</gene>
<evidence type="ECO:0000256" key="1">
    <source>
        <dbReference type="ARBA" id="ARBA00022679"/>
    </source>
</evidence>
<dbReference type="CDD" id="cd02523">
    <property type="entry name" value="PC_cytidylyltransferase"/>
    <property type="match status" value="1"/>
</dbReference>
<dbReference type="InterPro" id="IPR005835">
    <property type="entry name" value="NTP_transferase_dom"/>
</dbReference>
<name>A0ABR7GF86_9FIRM</name>
<dbReference type="SUPFAM" id="SSF53448">
    <property type="entry name" value="Nucleotide-diphospho-sugar transferases"/>
    <property type="match status" value="1"/>
</dbReference>
<evidence type="ECO:0000259" key="3">
    <source>
        <dbReference type="Pfam" id="PF00483"/>
    </source>
</evidence>
<feature type="domain" description="Nucleotidyl transferase" evidence="3">
    <location>
        <begin position="5"/>
        <end position="130"/>
    </location>
</feature>
<dbReference type="PANTHER" id="PTHR43584:SF5">
    <property type="entry name" value="PROTEIN LICC"/>
    <property type="match status" value="1"/>
</dbReference>